<evidence type="ECO:0008006" key="4">
    <source>
        <dbReference type="Google" id="ProtNLM"/>
    </source>
</evidence>
<evidence type="ECO:0000313" key="2">
    <source>
        <dbReference type="EMBL" id="ESP87930.1"/>
    </source>
</evidence>
<keyword evidence="3" id="KW-1185">Reference proteome</keyword>
<protein>
    <recommendedName>
        <fullName evidence="4">N-acetyltransferase domain-containing protein</fullName>
    </recommendedName>
</protein>
<sequence length="142" mass="15146">MDVRDAVEADAEALASIADAPTDAMRGVIHDRTVRVAVADDAATDPNEDGQSDPADLLGFVSYDAHDGTVHVTQFGGTPEACEHLLAEPLRFAASESMPVELLVVEGEDGMRDAAESAGFERVGDGPMFEGKRTDRYRVDEP</sequence>
<name>V4HB61_9EURY</name>
<gene>
    <name evidence="2" type="ORF">K933_11456</name>
</gene>
<organism evidence="2 3">
    <name type="scientific">Candidatus Halobonum tyrrellensis G22</name>
    <dbReference type="NCBI Taxonomy" id="1324957"/>
    <lineage>
        <taxon>Archaea</taxon>
        <taxon>Methanobacteriati</taxon>
        <taxon>Methanobacteriota</taxon>
        <taxon>Stenosarchaea group</taxon>
        <taxon>Halobacteria</taxon>
        <taxon>Halobacteriales</taxon>
        <taxon>Haloferacaceae</taxon>
        <taxon>Candidatus Halobonum</taxon>
    </lineage>
</organism>
<dbReference type="EMBL" id="ASGZ01000037">
    <property type="protein sequence ID" value="ESP87930.1"/>
    <property type="molecule type" value="Genomic_DNA"/>
</dbReference>
<dbReference type="InterPro" id="IPR016181">
    <property type="entry name" value="Acyl_CoA_acyltransferase"/>
</dbReference>
<dbReference type="OrthoDB" id="212869at2157"/>
<dbReference type="Proteomes" id="UP000017840">
    <property type="component" value="Unassembled WGS sequence"/>
</dbReference>
<accession>V4HB61</accession>
<dbReference type="SUPFAM" id="SSF55729">
    <property type="entry name" value="Acyl-CoA N-acyltransferases (Nat)"/>
    <property type="match status" value="1"/>
</dbReference>
<evidence type="ECO:0000256" key="1">
    <source>
        <dbReference type="SAM" id="MobiDB-lite"/>
    </source>
</evidence>
<evidence type="ECO:0000313" key="3">
    <source>
        <dbReference type="Proteomes" id="UP000017840"/>
    </source>
</evidence>
<reference evidence="2 3" key="1">
    <citation type="journal article" date="2013" name="Genome Announc.">
        <title>Draft Genome Sequence of 'Candidatus Halobonum tyrrellensis' Strain G22, Isolated from the Hypersaline Waters of Lake Tyrrell, Australia.</title>
        <authorList>
            <person name="Ugalde J.A."/>
            <person name="Narasingarao P."/>
            <person name="Kuo S."/>
            <person name="Podell S."/>
            <person name="Allen E.E."/>
        </authorList>
    </citation>
    <scope>NUCLEOTIDE SEQUENCE [LARGE SCALE GENOMIC DNA]</scope>
    <source>
        <strain evidence="2 3">G22</strain>
    </source>
</reference>
<dbReference type="STRING" id="1324957.K933_11456"/>
<feature type="region of interest" description="Disordered" evidence="1">
    <location>
        <begin position="121"/>
        <end position="142"/>
    </location>
</feature>
<dbReference type="AlphaFoldDB" id="V4HB61"/>
<comment type="caution">
    <text evidence="2">The sequence shown here is derived from an EMBL/GenBank/DDBJ whole genome shotgun (WGS) entry which is preliminary data.</text>
</comment>
<feature type="compositionally biased region" description="Basic and acidic residues" evidence="1">
    <location>
        <begin position="130"/>
        <end position="142"/>
    </location>
</feature>
<dbReference type="RefSeq" id="WP_023394871.1">
    <property type="nucleotide sequence ID" value="NZ_ASGZ01000037.1"/>
</dbReference>
<dbReference type="eggNOG" id="arCOG04728">
    <property type="taxonomic scope" value="Archaea"/>
</dbReference>
<proteinExistence type="predicted"/>
<dbReference type="PATRIC" id="fig|1324957.4.peg.2328"/>